<dbReference type="GO" id="GO:0006281">
    <property type="term" value="P:DNA repair"/>
    <property type="evidence" value="ECO:0007669"/>
    <property type="project" value="UniProtKB-ARBA"/>
</dbReference>
<accession>A0AAN7U6B0</accession>
<evidence type="ECO:0000259" key="2">
    <source>
        <dbReference type="Pfam" id="PF04471"/>
    </source>
</evidence>
<keyword evidence="1" id="KW-0812">Transmembrane</keyword>
<comment type="caution">
    <text evidence="3">The sequence shown here is derived from an EMBL/GenBank/DDBJ whole genome shotgun (WGS) entry which is preliminary data.</text>
</comment>
<dbReference type="Pfam" id="PF04471">
    <property type="entry name" value="Mrr_cat"/>
    <property type="match status" value="1"/>
</dbReference>
<keyword evidence="4" id="KW-1185">Reference proteome</keyword>
<dbReference type="InterPro" id="IPR007560">
    <property type="entry name" value="Restrct_endonuc_IV_Mrr"/>
</dbReference>
<dbReference type="SUPFAM" id="SSF52980">
    <property type="entry name" value="Restriction endonuclease-like"/>
    <property type="match status" value="1"/>
</dbReference>
<keyword evidence="1" id="KW-0472">Membrane</keyword>
<organism evidence="3 4">
    <name type="scientific">Dictyostelium firmibasis</name>
    <dbReference type="NCBI Taxonomy" id="79012"/>
    <lineage>
        <taxon>Eukaryota</taxon>
        <taxon>Amoebozoa</taxon>
        <taxon>Evosea</taxon>
        <taxon>Eumycetozoa</taxon>
        <taxon>Dictyostelia</taxon>
        <taxon>Dictyosteliales</taxon>
        <taxon>Dictyosteliaceae</taxon>
        <taxon>Dictyostelium</taxon>
    </lineage>
</organism>
<dbReference type="GO" id="GO:0004519">
    <property type="term" value="F:endonuclease activity"/>
    <property type="evidence" value="ECO:0007669"/>
    <property type="project" value="InterPro"/>
</dbReference>
<evidence type="ECO:0000313" key="3">
    <source>
        <dbReference type="EMBL" id="KAK5580693.1"/>
    </source>
</evidence>
<dbReference type="Proteomes" id="UP001344447">
    <property type="component" value="Unassembled WGS sequence"/>
</dbReference>
<dbReference type="GO" id="GO:0003677">
    <property type="term" value="F:DNA binding"/>
    <property type="evidence" value="ECO:0007669"/>
    <property type="project" value="InterPro"/>
</dbReference>
<feature type="transmembrane region" description="Helical" evidence="1">
    <location>
        <begin position="134"/>
        <end position="156"/>
    </location>
</feature>
<proteinExistence type="predicted"/>
<dbReference type="InterPro" id="IPR011856">
    <property type="entry name" value="tRNA_endonuc-like_dom_sf"/>
</dbReference>
<dbReference type="AlphaFoldDB" id="A0AAN7U6B0"/>
<dbReference type="Gene3D" id="3.40.1350.10">
    <property type="match status" value="1"/>
</dbReference>
<dbReference type="InterPro" id="IPR011335">
    <property type="entry name" value="Restrct_endonuc-II-like"/>
</dbReference>
<evidence type="ECO:0000313" key="4">
    <source>
        <dbReference type="Proteomes" id="UP001344447"/>
    </source>
</evidence>
<sequence length="176" mass="20144">MKKLFDIGKSLANSNKKKGMKFEERIEKMFEGRLCFNIKRNVILKDKNGNTSEIDIVYGIFFKKYIECKCYDHSPVPLKDVAKFKEVLSLNNINIANGMFITSNYYVPRATTIGIQTIDGIELKKMEMRTPFIGILKFFLYSAGFIGFCGLSVFVLNHYKNNFEIGRNKNSFNGGG</sequence>
<feature type="domain" description="Restriction endonuclease type IV Mrr" evidence="2">
    <location>
        <begin position="20"/>
        <end position="123"/>
    </location>
</feature>
<gene>
    <name evidence="3" type="ORF">RB653_000717</name>
</gene>
<dbReference type="EMBL" id="JAVFKY010000002">
    <property type="protein sequence ID" value="KAK5580693.1"/>
    <property type="molecule type" value="Genomic_DNA"/>
</dbReference>
<protein>
    <recommendedName>
        <fullName evidence="2">Restriction endonuclease type IV Mrr domain-containing protein</fullName>
    </recommendedName>
</protein>
<reference evidence="3 4" key="1">
    <citation type="submission" date="2023-11" db="EMBL/GenBank/DDBJ databases">
        <title>Dfirmibasis_genome.</title>
        <authorList>
            <person name="Edelbroek B."/>
            <person name="Kjellin J."/>
            <person name="Jerlstrom-Hultqvist J."/>
            <person name="Soderbom F."/>
        </authorList>
    </citation>
    <scope>NUCLEOTIDE SEQUENCE [LARGE SCALE GENOMIC DNA]</scope>
    <source>
        <strain evidence="3 4">TNS-C-14</strain>
    </source>
</reference>
<keyword evidence="1" id="KW-1133">Transmembrane helix</keyword>
<evidence type="ECO:0000256" key="1">
    <source>
        <dbReference type="SAM" id="Phobius"/>
    </source>
</evidence>
<dbReference type="GO" id="GO:0009307">
    <property type="term" value="P:DNA restriction-modification system"/>
    <property type="evidence" value="ECO:0007669"/>
    <property type="project" value="InterPro"/>
</dbReference>
<name>A0AAN7U6B0_9MYCE</name>